<dbReference type="PANTHER" id="PTHR46599">
    <property type="entry name" value="PIGGYBAC TRANSPOSABLE ELEMENT-DERIVED PROTEIN 4"/>
    <property type="match status" value="1"/>
</dbReference>
<keyword evidence="3" id="KW-1185">Reference proteome</keyword>
<evidence type="ECO:0000259" key="1">
    <source>
        <dbReference type="Pfam" id="PF13843"/>
    </source>
</evidence>
<evidence type="ECO:0000313" key="3">
    <source>
        <dbReference type="Proteomes" id="UP001164746"/>
    </source>
</evidence>
<evidence type="ECO:0000313" key="2">
    <source>
        <dbReference type="EMBL" id="WAR04579.1"/>
    </source>
</evidence>
<dbReference type="EMBL" id="CP111016">
    <property type="protein sequence ID" value="WAR04579.1"/>
    <property type="molecule type" value="Genomic_DNA"/>
</dbReference>
<name>A0ABY7E853_MYAAR</name>
<organism evidence="2 3">
    <name type="scientific">Mya arenaria</name>
    <name type="common">Soft-shell clam</name>
    <dbReference type="NCBI Taxonomy" id="6604"/>
    <lineage>
        <taxon>Eukaryota</taxon>
        <taxon>Metazoa</taxon>
        <taxon>Spiralia</taxon>
        <taxon>Lophotrochozoa</taxon>
        <taxon>Mollusca</taxon>
        <taxon>Bivalvia</taxon>
        <taxon>Autobranchia</taxon>
        <taxon>Heteroconchia</taxon>
        <taxon>Euheterodonta</taxon>
        <taxon>Imparidentia</taxon>
        <taxon>Neoheterodontei</taxon>
        <taxon>Myida</taxon>
        <taxon>Myoidea</taxon>
        <taxon>Myidae</taxon>
        <taxon>Mya</taxon>
    </lineage>
</organism>
<gene>
    <name evidence="2" type="ORF">MAR_019948</name>
</gene>
<sequence>MLYDSVNVYVAKLEVYIRKENNRSEHGLGHHVVSRLTSFIRNTFRWVFFDNLFTGLSLTEDLMANGKGFPLGLKKPRDVRETGAFKIMQKRGYKCHYINSNSFTPCPPSWTQRTCTRRMGPEVMDLHQPHSMTAYNESMTGVDLHDQLLAKYPLGRDSQDGATFFVLTLTHFFLFKQASSRPNKKRFTHLDFRQELINQAKARFSRHKRSSFENRPRVGIALENVDGHLNVRRLTCKYHALLKQRKETLYGCEICNVHLYKQGHMSYHTLPAKREYMDDIYLIEDISHDGQRHLMLTTLGKRVHGAGT</sequence>
<dbReference type="PANTHER" id="PTHR46599:SF3">
    <property type="entry name" value="PIGGYBAC TRANSPOSABLE ELEMENT-DERIVED PROTEIN 4"/>
    <property type="match status" value="1"/>
</dbReference>
<dbReference type="Pfam" id="PF13843">
    <property type="entry name" value="DDE_Tnp_1_7"/>
    <property type="match status" value="1"/>
</dbReference>
<protein>
    <recommendedName>
        <fullName evidence="1">PiggyBac transposable element-derived protein domain-containing protein</fullName>
    </recommendedName>
</protein>
<accession>A0ABY7E853</accession>
<proteinExistence type="predicted"/>
<reference evidence="2" key="1">
    <citation type="submission" date="2022-11" db="EMBL/GenBank/DDBJ databases">
        <title>Centuries of genome instability and evolution in soft-shell clam transmissible cancer (bioRxiv).</title>
        <authorList>
            <person name="Hart S.F.M."/>
            <person name="Yonemitsu M.A."/>
            <person name="Giersch R.M."/>
            <person name="Beal B.F."/>
            <person name="Arriagada G."/>
            <person name="Davis B.W."/>
            <person name="Ostrander E.A."/>
            <person name="Goff S.P."/>
            <person name="Metzger M.J."/>
        </authorList>
    </citation>
    <scope>NUCLEOTIDE SEQUENCE</scope>
    <source>
        <strain evidence="2">MELC-2E11</strain>
        <tissue evidence="2">Siphon/mantle</tissue>
    </source>
</reference>
<feature type="domain" description="PiggyBac transposable element-derived protein" evidence="1">
    <location>
        <begin position="1"/>
        <end position="160"/>
    </location>
</feature>
<dbReference type="Proteomes" id="UP001164746">
    <property type="component" value="Chromosome 5"/>
</dbReference>
<dbReference type="InterPro" id="IPR029526">
    <property type="entry name" value="PGBD"/>
</dbReference>